<evidence type="ECO:0000313" key="2">
    <source>
        <dbReference type="Proteomes" id="UP001597173"/>
    </source>
</evidence>
<dbReference type="InterPro" id="IPR011051">
    <property type="entry name" value="RmlC_Cupin_sf"/>
</dbReference>
<comment type="caution">
    <text evidence="1">The sequence shown here is derived from an EMBL/GenBank/DDBJ whole genome shotgun (WGS) entry which is preliminary data.</text>
</comment>
<dbReference type="CDD" id="cd20293">
    <property type="entry name" value="cupin_HutD_N"/>
    <property type="match status" value="1"/>
</dbReference>
<dbReference type="SUPFAM" id="SSF51182">
    <property type="entry name" value="RmlC-like cupins"/>
    <property type="match status" value="1"/>
</dbReference>
<dbReference type="Pfam" id="PF05962">
    <property type="entry name" value="HutD"/>
    <property type="match status" value="1"/>
</dbReference>
<dbReference type="EMBL" id="JBHTNF010000001">
    <property type="protein sequence ID" value="MFD1327077.1"/>
    <property type="molecule type" value="Genomic_DNA"/>
</dbReference>
<protein>
    <submittedName>
        <fullName evidence="1">HutD family protein</fullName>
    </submittedName>
</protein>
<dbReference type="PANTHER" id="PTHR37943:SF1">
    <property type="entry name" value="PROTEIN VES"/>
    <property type="match status" value="1"/>
</dbReference>
<proteinExistence type="predicted"/>
<dbReference type="Proteomes" id="UP001597173">
    <property type="component" value="Unassembled WGS sequence"/>
</dbReference>
<gene>
    <name evidence="1" type="ORF">ACFQ33_04130</name>
</gene>
<dbReference type="PANTHER" id="PTHR37943">
    <property type="entry name" value="PROTEIN VES"/>
    <property type="match status" value="1"/>
</dbReference>
<dbReference type="RefSeq" id="WP_374837120.1">
    <property type="nucleotide sequence ID" value="NZ_JBHEEW010000004.1"/>
</dbReference>
<name>A0ABW3YTW3_MYCRA</name>
<organism evidence="1 2">
    <name type="scientific">Mycoplana ramosa</name>
    <name type="common">Mycoplana bullata</name>
    <dbReference type="NCBI Taxonomy" id="40837"/>
    <lineage>
        <taxon>Bacteria</taxon>
        <taxon>Pseudomonadati</taxon>
        <taxon>Pseudomonadota</taxon>
        <taxon>Alphaproteobacteria</taxon>
        <taxon>Hyphomicrobiales</taxon>
        <taxon>Rhizobiaceae</taxon>
        <taxon>Mycoplana</taxon>
    </lineage>
</organism>
<dbReference type="Gene3D" id="2.60.120.10">
    <property type="entry name" value="Jelly Rolls"/>
    <property type="match status" value="1"/>
</dbReference>
<sequence length="177" mass="19424">MRWKNGDGETAEISVFPPDAGLSDFDWRVSMATVARAGPFSLFPDVDRTLAIVEGAGITLEIEGRPAVTLTGKNDPFAFPGDIATTATLVKGPIVDLNVMSRRGRWSHRVERWHFEGQRHFDAPGGVTMLISLGDLRVDIGSHAAELRRFDCVFIEGVVLLTTDMPVEGYLIRLTQA</sequence>
<reference evidence="2" key="1">
    <citation type="journal article" date="2019" name="Int. J. Syst. Evol. Microbiol.">
        <title>The Global Catalogue of Microorganisms (GCM) 10K type strain sequencing project: providing services to taxonomists for standard genome sequencing and annotation.</title>
        <authorList>
            <consortium name="The Broad Institute Genomics Platform"/>
            <consortium name="The Broad Institute Genome Sequencing Center for Infectious Disease"/>
            <person name="Wu L."/>
            <person name="Ma J."/>
        </authorList>
    </citation>
    <scope>NUCLEOTIDE SEQUENCE [LARGE SCALE GENOMIC DNA]</scope>
    <source>
        <strain evidence="2">CCUG 55609</strain>
    </source>
</reference>
<keyword evidence="2" id="KW-1185">Reference proteome</keyword>
<dbReference type="InterPro" id="IPR014710">
    <property type="entry name" value="RmlC-like_jellyroll"/>
</dbReference>
<evidence type="ECO:0000313" key="1">
    <source>
        <dbReference type="EMBL" id="MFD1327077.1"/>
    </source>
</evidence>
<accession>A0ABW3YTW3</accession>
<dbReference type="InterPro" id="IPR010282">
    <property type="entry name" value="Uncharacterised_HutD/Ves"/>
</dbReference>